<dbReference type="GO" id="GO:0016020">
    <property type="term" value="C:membrane"/>
    <property type="evidence" value="ECO:0007669"/>
    <property type="project" value="InterPro"/>
</dbReference>
<accession>A0A1A9WSK1</accession>
<dbReference type="Gene3D" id="3.40.33.10">
    <property type="entry name" value="CAP"/>
    <property type="match status" value="1"/>
</dbReference>
<protein>
    <recommendedName>
        <fullName evidence="7">SCP domain-containing protein</fullName>
    </recommendedName>
</protein>
<evidence type="ECO:0000313" key="6">
    <source>
        <dbReference type="Proteomes" id="UP000091820"/>
    </source>
</evidence>
<dbReference type="GO" id="GO:0006811">
    <property type="term" value="P:monoatomic ion transport"/>
    <property type="evidence" value="ECO:0007669"/>
    <property type="project" value="InterPro"/>
</dbReference>
<evidence type="ECO:0000256" key="2">
    <source>
        <dbReference type="ARBA" id="ARBA00022525"/>
    </source>
</evidence>
<dbReference type="InterPro" id="IPR018491">
    <property type="entry name" value="SLC12_C"/>
</dbReference>
<keyword evidence="2" id="KW-0964">Secreted</keyword>
<keyword evidence="6" id="KW-1185">Reference proteome</keyword>
<dbReference type="VEuPathDB" id="VectorBase:GBRI030460"/>
<organism evidence="5 6">
    <name type="scientific">Glossina brevipalpis</name>
    <dbReference type="NCBI Taxonomy" id="37001"/>
    <lineage>
        <taxon>Eukaryota</taxon>
        <taxon>Metazoa</taxon>
        <taxon>Ecdysozoa</taxon>
        <taxon>Arthropoda</taxon>
        <taxon>Hexapoda</taxon>
        <taxon>Insecta</taxon>
        <taxon>Pterygota</taxon>
        <taxon>Neoptera</taxon>
        <taxon>Endopterygota</taxon>
        <taxon>Diptera</taxon>
        <taxon>Brachycera</taxon>
        <taxon>Muscomorpha</taxon>
        <taxon>Hippoboscoidea</taxon>
        <taxon>Glossinidae</taxon>
        <taxon>Glossina</taxon>
    </lineage>
</organism>
<dbReference type="AlphaFoldDB" id="A0A1A9WSK1"/>
<evidence type="ECO:0008006" key="7">
    <source>
        <dbReference type="Google" id="ProtNLM"/>
    </source>
</evidence>
<reference evidence="6" key="1">
    <citation type="submission" date="2014-03" db="EMBL/GenBank/DDBJ databases">
        <authorList>
            <person name="Aksoy S."/>
            <person name="Warren W."/>
            <person name="Wilson R.K."/>
        </authorList>
    </citation>
    <scope>NUCLEOTIDE SEQUENCE [LARGE SCALE GENOMIC DNA]</scope>
    <source>
        <strain evidence="6">IAEA</strain>
    </source>
</reference>
<reference evidence="5" key="2">
    <citation type="submission" date="2020-05" db="UniProtKB">
        <authorList>
            <consortium name="EnsemblMetazoa"/>
        </authorList>
    </citation>
    <scope>IDENTIFICATION</scope>
    <source>
        <strain evidence="5">IAEA</strain>
    </source>
</reference>
<evidence type="ECO:0000259" key="4">
    <source>
        <dbReference type="Pfam" id="PF03522"/>
    </source>
</evidence>
<dbReference type="GO" id="GO:0005576">
    <property type="term" value="C:extracellular region"/>
    <property type="evidence" value="ECO:0007669"/>
    <property type="project" value="UniProtKB-SubCell"/>
</dbReference>
<dbReference type="SUPFAM" id="SSF55797">
    <property type="entry name" value="PR-1-like"/>
    <property type="match status" value="1"/>
</dbReference>
<evidence type="ECO:0000313" key="5">
    <source>
        <dbReference type="EnsemblMetazoa" id="GBRI030460-PA"/>
    </source>
</evidence>
<feature type="domain" description="SCP" evidence="3">
    <location>
        <begin position="118"/>
        <end position="192"/>
    </location>
</feature>
<dbReference type="InterPro" id="IPR035940">
    <property type="entry name" value="CAP_sf"/>
</dbReference>
<dbReference type="CDD" id="cd05380">
    <property type="entry name" value="CAP_euk"/>
    <property type="match status" value="1"/>
</dbReference>
<comment type="subcellular location">
    <subcellularLocation>
        <location evidence="1">Secreted</location>
    </subcellularLocation>
</comment>
<dbReference type="Proteomes" id="UP000091820">
    <property type="component" value="Unassembled WGS sequence"/>
</dbReference>
<feature type="domain" description="SLC12A transporter C-terminal" evidence="4">
    <location>
        <begin position="232"/>
        <end position="280"/>
    </location>
</feature>
<dbReference type="Pfam" id="PF00188">
    <property type="entry name" value="CAP"/>
    <property type="match status" value="1"/>
</dbReference>
<sequence length="303" mass="35407">MYKLFDLLYPEQEPLKLPDCNNTCACSTRYVVNRYAKRKKVGKQSIMCNITVMRFLLNVISKEVHSWEYCKLSGLKNPWGETLCIENDERSFCDPQKHWHEYKVAHMPLTKKFKRIVLGLHNYYRNKLAGGDEISKGTGTKYGAATRMRALIWDNKLEYNAKLHLDAAKKMQHDNCRNTKRYVLAGQNWITDCATGEQGKVNVFGVIADNLRLMYLEKDILSETKQLPDSLRREDMTSLLTKFRIKYSELIMLKGLTELPKPETLLKHNHFIDHYNSNVANEYGRTFFRSGFDSLCLCQARYY</sequence>
<dbReference type="EnsemblMetazoa" id="GBRI030460-RA">
    <property type="protein sequence ID" value="GBRI030460-PA"/>
    <property type="gene ID" value="GBRI030460"/>
</dbReference>
<evidence type="ECO:0000256" key="1">
    <source>
        <dbReference type="ARBA" id="ARBA00004613"/>
    </source>
</evidence>
<evidence type="ECO:0000259" key="3">
    <source>
        <dbReference type="Pfam" id="PF00188"/>
    </source>
</evidence>
<dbReference type="Pfam" id="PF03522">
    <property type="entry name" value="SLC12"/>
    <property type="match status" value="1"/>
</dbReference>
<name>A0A1A9WSK1_9MUSC</name>
<dbReference type="STRING" id="37001.A0A1A9WSK1"/>
<proteinExistence type="predicted"/>
<dbReference type="GO" id="GO:0022857">
    <property type="term" value="F:transmembrane transporter activity"/>
    <property type="evidence" value="ECO:0007669"/>
    <property type="project" value="InterPro"/>
</dbReference>
<dbReference type="InterPro" id="IPR014044">
    <property type="entry name" value="CAP_dom"/>
</dbReference>